<evidence type="ECO:0000256" key="1">
    <source>
        <dbReference type="SAM" id="SignalP"/>
    </source>
</evidence>
<organism evidence="2 3">
    <name type="scientific">Apiospora saccharicola</name>
    <dbReference type="NCBI Taxonomy" id="335842"/>
    <lineage>
        <taxon>Eukaryota</taxon>
        <taxon>Fungi</taxon>
        <taxon>Dikarya</taxon>
        <taxon>Ascomycota</taxon>
        <taxon>Pezizomycotina</taxon>
        <taxon>Sordariomycetes</taxon>
        <taxon>Xylariomycetidae</taxon>
        <taxon>Amphisphaeriales</taxon>
        <taxon>Apiosporaceae</taxon>
        <taxon>Apiospora</taxon>
    </lineage>
</organism>
<evidence type="ECO:0000313" key="2">
    <source>
        <dbReference type="EMBL" id="KAK8060262.1"/>
    </source>
</evidence>
<proteinExistence type="predicted"/>
<dbReference type="Proteomes" id="UP001446871">
    <property type="component" value="Unassembled WGS sequence"/>
</dbReference>
<sequence length="69" mass="7598">MAFLFLVFCQLGPISPIPTPADPVFAKLGVADLKPLLRNIRLIQINHGQSGCRHKYLWAPEASTVLDVV</sequence>
<protein>
    <submittedName>
        <fullName evidence="2">Uncharacterized protein</fullName>
    </submittedName>
</protein>
<feature type="signal peptide" evidence="1">
    <location>
        <begin position="1"/>
        <end position="16"/>
    </location>
</feature>
<name>A0ABR1UNJ0_9PEZI</name>
<accession>A0ABR1UNJ0</accession>
<keyword evidence="1" id="KW-0732">Signal</keyword>
<feature type="chain" id="PRO_5047208048" evidence="1">
    <location>
        <begin position="17"/>
        <end position="69"/>
    </location>
</feature>
<reference evidence="2 3" key="1">
    <citation type="submission" date="2023-01" db="EMBL/GenBank/DDBJ databases">
        <title>Analysis of 21 Apiospora genomes using comparative genomics revels a genus with tremendous synthesis potential of carbohydrate active enzymes and secondary metabolites.</title>
        <authorList>
            <person name="Sorensen T."/>
        </authorList>
    </citation>
    <scope>NUCLEOTIDE SEQUENCE [LARGE SCALE GENOMIC DNA]</scope>
    <source>
        <strain evidence="2 3">CBS 83171</strain>
    </source>
</reference>
<gene>
    <name evidence="2" type="ORF">PG996_010192</name>
</gene>
<evidence type="ECO:0000313" key="3">
    <source>
        <dbReference type="Proteomes" id="UP001446871"/>
    </source>
</evidence>
<dbReference type="EMBL" id="JAQQWM010000006">
    <property type="protein sequence ID" value="KAK8060262.1"/>
    <property type="molecule type" value="Genomic_DNA"/>
</dbReference>
<comment type="caution">
    <text evidence="2">The sequence shown here is derived from an EMBL/GenBank/DDBJ whole genome shotgun (WGS) entry which is preliminary data.</text>
</comment>
<keyword evidence="3" id="KW-1185">Reference proteome</keyword>